<dbReference type="Proteomes" id="UP000499080">
    <property type="component" value="Unassembled WGS sequence"/>
</dbReference>
<evidence type="ECO:0000256" key="1">
    <source>
        <dbReference type="SAM" id="SignalP"/>
    </source>
</evidence>
<gene>
    <name evidence="2" type="ORF">AVEN_38062_1</name>
</gene>
<organism evidence="2 3">
    <name type="scientific">Araneus ventricosus</name>
    <name type="common">Orbweaver spider</name>
    <name type="synonym">Epeira ventricosa</name>
    <dbReference type="NCBI Taxonomy" id="182803"/>
    <lineage>
        <taxon>Eukaryota</taxon>
        <taxon>Metazoa</taxon>
        <taxon>Ecdysozoa</taxon>
        <taxon>Arthropoda</taxon>
        <taxon>Chelicerata</taxon>
        <taxon>Arachnida</taxon>
        <taxon>Araneae</taxon>
        <taxon>Araneomorphae</taxon>
        <taxon>Entelegynae</taxon>
        <taxon>Araneoidea</taxon>
        <taxon>Araneidae</taxon>
        <taxon>Araneus</taxon>
    </lineage>
</organism>
<dbReference type="EMBL" id="BGPR01003055">
    <property type="protein sequence ID" value="GBM83073.1"/>
    <property type="molecule type" value="Genomic_DNA"/>
</dbReference>
<reference evidence="2 3" key="1">
    <citation type="journal article" date="2019" name="Sci. Rep.">
        <title>Orb-weaving spider Araneus ventricosus genome elucidates the spidroin gene catalogue.</title>
        <authorList>
            <person name="Kono N."/>
            <person name="Nakamura H."/>
            <person name="Ohtoshi R."/>
            <person name="Moran D.A.P."/>
            <person name="Shinohara A."/>
            <person name="Yoshida Y."/>
            <person name="Fujiwara M."/>
            <person name="Mori M."/>
            <person name="Tomita M."/>
            <person name="Arakawa K."/>
        </authorList>
    </citation>
    <scope>NUCLEOTIDE SEQUENCE [LARGE SCALE GENOMIC DNA]</scope>
</reference>
<accession>A0A4Y2IYV4</accession>
<proteinExistence type="predicted"/>
<feature type="chain" id="PRO_5021419154" description="Secreted protein" evidence="1">
    <location>
        <begin position="26"/>
        <end position="93"/>
    </location>
</feature>
<evidence type="ECO:0008006" key="4">
    <source>
        <dbReference type="Google" id="ProtNLM"/>
    </source>
</evidence>
<comment type="caution">
    <text evidence="2">The sequence shown here is derived from an EMBL/GenBank/DDBJ whole genome shotgun (WGS) entry which is preliminary data.</text>
</comment>
<feature type="signal peptide" evidence="1">
    <location>
        <begin position="1"/>
        <end position="25"/>
    </location>
</feature>
<keyword evidence="3" id="KW-1185">Reference proteome</keyword>
<dbReference type="AlphaFoldDB" id="A0A4Y2IYV4"/>
<evidence type="ECO:0000313" key="2">
    <source>
        <dbReference type="EMBL" id="GBM83073.1"/>
    </source>
</evidence>
<protein>
    <recommendedName>
        <fullName evidence="4">Secreted protein</fullName>
    </recommendedName>
</protein>
<evidence type="ECO:0000313" key="3">
    <source>
        <dbReference type="Proteomes" id="UP000499080"/>
    </source>
</evidence>
<keyword evidence="1" id="KW-0732">Signal</keyword>
<name>A0A4Y2IYV4_ARAVE</name>
<sequence length="93" mass="10235">MQLRHCAIVNFLFPFCALFLLLVSTQDLSFSDAVSCRPLSSSGSDLRAPEPLAKDHLPKAPLVLCAGVVSSLPFVWENCGSFECMVRRTSNKF</sequence>